<feature type="domain" description="Teneurin-like YD-shell" evidence="3">
    <location>
        <begin position="296"/>
        <end position="478"/>
    </location>
</feature>
<dbReference type="InterPro" id="IPR050708">
    <property type="entry name" value="T6SS_VgrG/RHS"/>
</dbReference>
<dbReference type="InterPro" id="IPR031325">
    <property type="entry name" value="RHS_repeat"/>
</dbReference>
<reference evidence="4" key="1">
    <citation type="submission" date="2023-03" db="EMBL/GenBank/DDBJ databases">
        <title>Actinoallomurus iriomotensis NBRC 103681.</title>
        <authorList>
            <person name="Ichikawa N."/>
            <person name="Sato H."/>
            <person name="Tonouchi N."/>
        </authorList>
    </citation>
    <scope>NUCLEOTIDE SEQUENCE</scope>
    <source>
        <strain evidence="4">NBRC 103681</strain>
    </source>
</reference>
<dbReference type="NCBIfam" id="TIGR01643">
    <property type="entry name" value="YD_repeat_2x"/>
    <property type="match status" value="14"/>
</dbReference>
<dbReference type="Pfam" id="PF25023">
    <property type="entry name" value="TEN_YD-shell"/>
    <property type="match status" value="2"/>
</dbReference>
<name>A0A9W6RDQ3_9ACTN</name>
<evidence type="ECO:0000256" key="1">
    <source>
        <dbReference type="ARBA" id="ARBA00022737"/>
    </source>
</evidence>
<dbReference type="InterPro" id="IPR022385">
    <property type="entry name" value="Rhs_assc_core"/>
</dbReference>
<dbReference type="PANTHER" id="PTHR32305">
    <property type="match status" value="1"/>
</dbReference>
<evidence type="ECO:0000259" key="3">
    <source>
        <dbReference type="Pfam" id="PF25023"/>
    </source>
</evidence>
<protein>
    <recommendedName>
        <fullName evidence="6">Type IV secretion protein Rhs</fullName>
    </recommendedName>
</protein>
<dbReference type="EMBL" id="BSTJ01000001">
    <property type="protein sequence ID" value="GLY72177.1"/>
    <property type="molecule type" value="Genomic_DNA"/>
</dbReference>
<dbReference type="Pfam" id="PF05593">
    <property type="entry name" value="RHS_repeat"/>
    <property type="match status" value="2"/>
</dbReference>
<evidence type="ECO:0008006" key="6">
    <source>
        <dbReference type="Google" id="ProtNLM"/>
    </source>
</evidence>
<dbReference type="Gene3D" id="2.180.10.10">
    <property type="entry name" value="RHS repeat-associated core"/>
    <property type="match status" value="3"/>
</dbReference>
<evidence type="ECO:0000259" key="2">
    <source>
        <dbReference type="Pfam" id="PF20148"/>
    </source>
</evidence>
<feature type="domain" description="DUF6531" evidence="2">
    <location>
        <begin position="49"/>
        <end position="120"/>
    </location>
</feature>
<proteinExistence type="predicted"/>
<dbReference type="InterPro" id="IPR006530">
    <property type="entry name" value="YD"/>
</dbReference>
<gene>
    <name evidence="4" type="ORF">Airi01_004440</name>
</gene>
<organism evidence="4 5">
    <name type="scientific">Actinoallomurus iriomotensis</name>
    <dbReference type="NCBI Taxonomy" id="478107"/>
    <lineage>
        <taxon>Bacteria</taxon>
        <taxon>Bacillati</taxon>
        <taxon>Actinomycetota</taxon>
        <taxon>Actinomycetes</taxon>
        <taxon>Streptosporangiales</taxon>
        <taxon>Thermomonosporaceae</taxon>
        <taxon>Actinoallomurus</taxon>
    </lineage>
</organism>
<sequence>MVGGLLREAPAAASRGALKDGGRALRTVTDLGDLRTKARSFAKRTVTKDPIDVATGEVVLQQTDVELAGVLPLTLVRTHVSSYRSGGLFGPTWASTLDQRLELDGSGATLATADGAILTYPALAAGETVSPVEGARLPLSSRPEGGYTVTDPHAGHTMHFASSDGTLTRTLPLVAITDRNGNRIDLRYDDEATLTELSHSGGYRIAVDVADRRVRALRLLTGEGESTELVQYAYDEAGHLVAVTNGSGEPLRFSYDEAGRLTAWADRNGHWYRYGYDERGRAVRGEGSGGLLDTRLTYDPDGRFTTVTDSLGHVTTYHLNGAHQVVAEVDPLGHRTTAEWDRYDRLLARTDPRGHTTRYRYDAAGNVIEITRPDGRRITGRYHDLGLPLEVTGADAETIWRQEYDERGNLVAVTDPLGGTTHCSYDERGHLRAVTDAVGATTRIETNAAGLPVRIVDPAGGEVQYERDAFGRVTAMTDPVGGVSRYGWTIEGRPAWRTLPGGTAERWVYDGEGNPTAHTDGAGGVTRSEYTHFDLLAARTGPDGNRLEFGYDTEARLVSVTTSGGLVWRYEYDAAGRLVREIDFNGRRLGYEYDATGRLIARTDGAGRTTRLTRDPLGRITAQVTDGQVIAFSYDPAGRLVHARAPGSEVAFERDRLGRVLAETCDGATVHSVYDPLGRRVLRRTPTGAESHWAYDAASRPVALRTAGRTLGFDHDAAGREVERRIGPEVALTQQWSADHRLAAQSLWGTPVEGSGARRLQHRTYRYRGDGHPTGVTDLLSGTREFDLDPGGRVTAVRADGWTERYAYDAAGNLTDAVWPASPGDGAYDAVGERDHTATLLRRAGRTHYEYDPQGRVVRRRRRTLSGKVLTWTYEWGDGDRLVSVTTPAGQRWNYRYDPLGRRVAKECTGPAGVVERTDFRWDGPVLIEETRTVHRRTGTVTRTLTWNHRPGTFEPLTQAERVPARERSDGWVDERFHAIVTDLAGSPAELIDTAGDLVRMPATNLWGAGLGGDAVAGPCPLRFPGQYHDAETGLDYNHRRYYDAAVGRYHSTDPLGITPQPNPHAYVHNPTAAADPLGLAPYPLWENNRSLREQKSEVRAAALFGLTPVTLHEGAGVATLMNALHGESEIKWAVVPGEREAPELRVIPAGFGANGEPRTEMSHTVLAGVGGKVYAAGMGTALPGYPVMINRHSGHFLPGPETLVIGEEAFERAGIDFLSYSF</sequence>
<evidence type="ECO:0000313" key="5">
    <source>
        <dbReference type="Proteomes" id="UP001165135"/>
    </source>
</evidence>
<dbReference type="Pfam" id="PF20148">
    <property type="entry name" value="DUF6531"/>
    <property type="match status" value="1"/>
</dbReference>
<accession>A0A9W6RDQ3</accession>
<dbReference type="NCBIfam" id="TIGR03696">
    <property type="entry name" value="Rhs_assc_core"/>
    <property type="match status" value="1"/>
</dbReference>
<dbReference type="InterPro" id="IPR045351">
    <property type="entry name" value="DUF6531"/>
</dbReference>
<dbReference type="RefSeq" id="WP_285617136.1">
    <property type="nucleotide sequence ID" value="NZ_BSTJ01000001.1"/>
</dbReference>
<dbReference type="SUPFAM" id="SSF63825">
    <property type="entry name" value="YWTD domain"/>
    <property type="match status" value="1"/>
</dbReference>
<dbReference type="PANTHER" id="PTHR32305:SF15">
    <property type="entry name" value="PROTEIN RHSA-RELATED"/>
    <property type="match status" value="1"/>
</dbReference>
<evidence type="ECO:0000313" key="4">
    <source>
        <dbReference type="EMBL" id="GLY72177.1"/>
    </source>
</evidence>
<keyword evidence="1" id="KW-0677">Repeat</keyword>
<dbReference type="InterPro" id="IPR056823">
    <property type="entry name" value="TEN-like_YD-shell"/>
</dbReference>
<dbReference type="AlphaFoldDB" id="A0A9W6RDQ3"/>
<comment type="caution">
    <text evidence="4">The sequence shown here is derived from an EMBL/GenBank/DDBJ whole genome shotgun (WGS) entry which is preliminary data.</text>
</comment>
<dbReference type="Proteomes" id="UP001165135">
    <property type="component" value="Unassembled WGS sequence"/>
</dbReference>
<feature type="domain" description="Teneurin-like YD-shell" evidence="3">
    <location>
        <begin position="547"/>
        <end position="702"/>
    </location>
</feature>